<reference evidence="2" key="1">
    <citation type="journal article" date="2016" name="PLoS ONE">
        <title>Comparative Mitogenomics of Leeches (Annelida: Clitellata): Genome Conservation and Placobdella-Specific trnD Gene Duplication.</title>
        <authorList>
            <person name="Oceguera-Figueroa A."/>
            <person name="Manzano-Marin A."/>
            <person name="Kvist S."/>
            <person name="Moya A."/>
            <person name="Siddall M.E."/>
            <person name="Latorre A."/>
        </authorList>
    </citation>
    <scope>NUCLEOTIDE SEQUENCE</scope>
    <source>
        <strain evidence="2">ONAP</strain>
    </source>
</reference>
<feature type="transmembrane region" description="Helical" evidence="1">
    <location>
        <begin position="6"/>
        <end position="32"/>
    </location>
</feature>
<dbReference type="EMBL" id="LT159850">
    <property type="protein sequence ID" value="CVK87369.1"/>
    <property type="molecule type" value="Genomic_DNA"/>
</dbReference>
<sequence length="53" mass="6597">MPHLSPMSWILFLIIMWVLMTFIITNMWWFMYKPMNSMNEKMALSSTYSTWKW</sequence>
<keyword evidence="2" id="KW-0496">Mitochondrion</keyword>
<protein>
    <submittedName>
        <fullName evidence="2">ATP synthase F0 subunit 8</fullName>
    </submittedName>
</protein>
<keyword evidence="1" id="KW-0812">Transmembrane</keyword>
<keyword evidence="1" id="KW-1133">Transmembrane helix</keyword>
<gene>
    <name evidence="2" type="primary">atp8</name>
</gene>
<keyword evidence="1" id="KW-0472">Membrane</keyword>
<evidence type="ECO:0000256" key="1">
    <source>
        <dbReference type="SAM" id="Phobius"/>
    </source>
</evidence>
<accession>A0A175D657</accession>
<evidence type="ECO:0000313" key="2">
    <source>
        <dbReference type="EMBL" id="CVK87369.1"/>
    </source>
</evidence>
<proteinExistence type="predicted"/>
<name>A0A175D657_9ANNE</name>
<organism evidence="2">
    <name type="scientific">Placobdella parasitica</name>
    <dbReference type="NCBI Taxonomy" id="60933"/>
    <lineage>
        <taxon>Eukaryota</taxon>
        <taxon>Metazoa</taxon>
        <taxon>Spiralia</taxon>
        <taxon>Lophotrochozoa</taxon>
        <taxon>Annelida</taxon>
        <taxon>Clitellata</taxon>
        <taxon>Hirudinea</taxon>
        <taxon>Rhynchobdellida</taxon>
        <taxon>Glossiphoniidae</taxon>
        <taxon>Placobdella</taxon>
    </lineage>
</organism>
<dbReference type="AlphaFoldDB" id="A0A175D657"/>
<geneLocation type="mitochondrion" evidence="2"/>